<geneLocation type="plasmid" evidence="2">
    <name>pHV2</name>
</geneLocation>
<accession>Q52047</accession>
<evidence type="ECO:0008006" key="3">
    <source>
        <dbReference type="Google" id="ProtNLM"/>
    </source>
</evidence>
<evidence type="ECO:0000256" key="1">
    <source>
        <dbReference type="SAM" id="MobiDB-lite"/>
    </source>
</evidence>
<name>Q52047_HALVD</name>
<protein>
    <recommendedName>
        <fullName evidence="3">HTH domain protein</fullName>
    </recommendedName>
</protein>
<evidence type="ECO:0000313" key="2">
    <source>
        <dbReference type="EMBL" id="AAA88103.1"/>
    </source>
</evidence>
<dbReference type="AlphaFoldDB" id="Q52047"/>
<reference evidence="2" key="1">
    <citation type="journal article" date="1987" name="Proc. Natl. Acad. Sci. U.S.A.">
        <title>Characterization of pHV2 from Halobacterium volcanii and its use in demonstrating transformation of an archaebacterium.</title>
        <authorList>
            <person name="Charlebois R.L."/>
            <person name="Lam W.L."/>
            <person name="Cline S.W."/>
            <person name="Doolittle W.F."/>
        </authorList>
    </citation>
    <scope>NUCLEOTIDE SEQUENCE</scope>
    <source>
        <strain evidence="2">DS2</strain>
        <plasmid evidence="2">pHV2</plasmid>
    </source>
</reference>
<organism evidence="2">
    <name type="scientific">Haloferax volcanii (strain ATCC 29605 / DSM 3757 / JCM 8879 / NBRC 14742 / NCIMB 2012 / VKM B-1768 / DS2)</name>
    <name type="common">Halobacterium volcanii</name>
    <dbReference type="NCBI Taxonomy" id="309800"/>
    <lineage>
        <taxon>Archaea</taxon>
        <taxon>Methanobacteriati</taxon>
        <taxon>Methanobacteriota</taxon>
        <taxon>Stenosarchaea group</taxon>
        <taxon>Halobacteria</taxon>
        <taxon>Halobacteriales</taxon>
        <taxon>Haloferacaceae</taxon>
        <taxon>Haloferax</taxon>
    </lineage>
</organism>
<keyword evidence="2" id="KW-0614">Plasmid</keyword>
<proteinExistence type="predicted"/>
<feature type="region of interest" description="Disordered" evidence="1">
    <location>
        <begin position="110"/>
        <end position="133"/>
    </location>
</feature>
<dbReference type="EMBL" id="J03014">
    <property type="protein sequence ID" value="AAA88103.1"/>
    <property type="molecule type" value="Genomic_DNA"/>
</dbReference>
<sequence>MDISLYHIGYAKRYNRAGNVLNRMPREHGDSGTFVETVSLEDVLGVFDVVDGPVILSADVAGQLDCSRETARRKLQALYERGDLERRKVSRRVVYWEADVTAETMGYDETARDAPQDAGDSIEGTRTSTASSAAESTIDIDAILSDIEVPGFGEKAEARKTAVRAVLEYLVDHKEAESKTLKEIAWEADSETYANARSLWSNAVVKALHQIPEVSSAGERQSGWSIDE</sequence>